<dbReference type="Pfam" id="PF21205">
    <property type="entry name" value="Rep3_C"/>
    <property type="match status" value="1"/>
</dbReference>
<evidence type="ECO:0000256" key="2">
    <source>
        <dbReference type="SAM" id="Coils"/>
    </source>
</evidence>
<keyword evidence="4" id="KW-0614">Plasmid</keyword>
<feature type="coiled-coil region" evidence="2">
    <location>
        <begin position="76"/>
        <end position="103"/>
    </location>
</feature>
<dbReference type="EMBL" id="CP162550">
    <property type="protein sequence ID" value="XDI35147.1"/>
    <property type="molecule type" value="Genomic_DNA"/>
</dbReference>
<geneLocation type="plasmid" evidence="4">
    <name>unnamed</name>
</geneLocation>
<feature type="domain" description="Initiator Rep protein WH1" evidence="3">
    <location>
        <begin position="19"/>
        <end position="160"/>
    </location>
</feature>
<dbReference type="Gene3D" id="1.10.10.10">
    <property type="entry name" value="Winged helix-like DNA-binding domain superfamily/Winged helix DNA-binding domain"/>
    <property type="match status" value="2"/>
</dbReference>
<dbReference type="RefSeq" id="WP_368502764.1">
    <property type="nucleotide sequence ID" value="NZ_CP162550.1"/>
</dbReference>
<dbReference type="Pfam" id="PF01051">
    <property type="entry name" value="Rep3_N"/>
    <property type="match status" value="1"/>
</dbReference>
<evidence type="ECO:0000256" key="1">
    <source>
        <dbReference type="ARBA" id="ARBA00038283"/>
    </source>
</evidence>
<comment type="similarity">
    <text evidence="1">Belongs to the initiator RepB protein family.</text>
</comment>
<dbReference type="InterPro" id="IPR000525">
    <property type="entry name" value="Initiator_Rep_WH1"/>
</dbReference>
<evidence type="ECO:0000259" key="3">
    <source>
        <dbReference type="Pfam" id="PF01051"/>
    </source>
</evidence>
<keyword evidence="2" id="KW-0175">Coiled coil</keyword>
<reference evidence="4" key="1">
    <citation type="submission" date="2024-07" db="EMBL/GenBank/DDBJ databases">
        <title>Identification and characteristics of an arsenic-resistant bacterial isolate, which belongs to a novel species.</title>
        <authorList>
            <person name="Juszczyk A."/>
            <person name="Kowalczyk A."/>
            <person name="Was K."/>
            <person name="Kosowicz W."/>
            <person name="Budzyn A."/>
            <person name="Latowski D."/>
        </authorList>
    </citation>
    <scope>NUCLEOTIDE SEQUENCE</scope>
    <source>
        <strain evidence="4">As8PL</strain>
        <plasmid evidence="4">unnamed</plasmid>
    </source>
</reference>
<evidence type="ECO:0000313" key="4">
    <source>
        <dbReference type="EMBL" id="XDI35147.1"/>
    </source>
</evidence>
<dbReference type="InterPro" id="IPR036390">
    <property type="entry name" value="WH_DNA-bd_sf"/>
</dbReference>
<dbReference type="InterPro" id="IPR036388">
    <property type="entry name" value="WH-like_DNA-bd_sf"/>
</dbReference>
<dbReference type="GO" id="GO:0006270">
    <property type="term" value="P:DNA replication initiation"/>
    <property type="evidence" value="ECO:0007669"/>
    <property type="project" value="InterPro"/>
</dbReference>
<dbReference type="SUPFAM" id="SSF46785">
    <property type="entry name" value="Winged helix' DNA-binding domain"/>
    <property type="match status" value="2"/>
</dbReference>
<proteinExistence type="inferred from homology"/>
<sequence length="399" mass="47111">MKAEQLILSDSKISPEYLVTQSNSLIEAPQDLTLQEKRIILTLASLVQPGDDNFRIHRIKVKDLADIIGIKEKNFYTKVESVIEKLQNKMLTIETERSKLNMHWLSSSEYFKGQGYVELEFSEKLRPFLLELKQNYTPFKLRNVLRLRSEYYIRIYELLKQYEKVKKRVFSLEELRYHLNIPPDKYKQYAHLKNRILLKAQEELREKTDLIFEFKEQKDGRKVVGVAFYIKKNRTLLKEVLSNEAPDSTPYELLIRFGIRPDKAKSMIEQFHEVQIKRNISYILENKEHEDIDNISGYIISAIEGDYASVEDNPSVQETKTKPFSIAILNSWLSKKYRGTTSVVTKLLLEDHVLKFLNQEGLDEQEAQEFWNKNSEEINLKVKEIVQNNRNIKSKRKNK</sequence>
<accession>A0AB39BN76</accession>
<gene>
    <name evidence="4" type="ORF">AB3N04_00040</name>
</gene>
<dbReference type="GO" id="GO:0003887">
    <property type="term" value="F:DNA-directed DNA polymerase activity"/>
    <property type="evidence" value="ECO:0007669"/>
    <property type="project" value="InterPro"/>
</dbReference>
<dbReference type="AlphaFoldDB" id="A0AB39BN76"/>
<protein>
    <submittedName>
        <fullName evidence="4">Replication initiation protein</fullName>
    </submittedName>
</protein>
<name>A0AB39BN76_9BACI</name>
<organism evidence="4">
    <name type="scientific">Alkalihalophilus sp. As8PL</name>
    <dbReference type="NCBI Taxonomy" id="3237103"/>
    <lineage>
        <taxon>Bacteria</taxon>
        <taxon>Bacillati</taxon>
        <taxon>Bacillota</taxon>
        <taxon>Bacilli</taxon>
        <taxon>Bacillales</taxon>
        <taxon>Bacillaceae</taxon>
        <taxon>Alkalihalophilus</taxon>
    </lineage>
</organism>